<name>A0ACC2WA17_9TREE</name>
<proteinExistence type="predicted"/>
<dbReference type="EMBL" id="JASBWS010000034">
    <property type="protein sequence ID" value="KAJ9108044.1"/>
    <property type="molecule type" value="Genomic_DNA"/>
</dbReference>
<sequence length="136" mass="14807">MAHEALCAAFDPPASESTQEGWSKNFREAWLTEHPESTRDPNGPVNDLPSQLVKNKDLPDLEAEYQNYLIGEGRILEETSATSIQSRGPRAVLGLGLSADDSSAGSQKAHKWKEMAAVYESLRLPDTLEAAIGDDP</sequence>
<keyword evidence="2" id="KW-1185">Reference proteome</keyword>
<dbReference type="Proteomes" id="UP001230649">
    <property type="component" value="Unassembled WGS sequence"/>
</dbReference>
<gene>
    <name evidence="1" type="ORF">QFC20_003613</name>
</gene>
<comment type="caution">
    <text evidence="1">The sequence shown here is derived from an EMBL/GenBank/DDBJ whole genome shotgun (WGS) entry which is preliminary data.</text>
</comment>
<accession>A0ACC2WA17</accession>
<evidence type="ECO:0000313" key="1">
    <source>
        <dbReference type="EMBL" id="KAJ9108044.1"/>
    </source>
</evidence>
<evidence type="ECO:0000313" key="2">
    <source>
        <dbReference type="Proteomes" id="UP001230649"/>
    </source>
</evidence>
<reference evidence="1" key="1">
    <citation type="submission" date="2023-04" db="EMBL/GenBank/DDBJ databases">
        <title>Draft Genome sequencing of Naganishia species isolated from polar environments using Oxford Nanopore Technology.</title>
        <authorList>
            <person name="Leo P."/>
            <person name="Venkateswaran K."/>
        </authorList>
    </citation>
    <scope>NUCLEOTIDE SEQUENCE</scope>
    <source>
        <strain evidence="1">MNA-CCFEE 5262</strain>
    </source>
</reference>
<organism evidence="1 2">
    <name type="scientific">Naganishia adeliensis</name>
    <dbReference type="NCBI Taxonomy" id="92952"/>
    <lineage>
        <taxon>Eukaryota</taxon>
        <taxon>Fungi</taxon>
        <taxon>Dikarya</taxon>
        <taxon>Basidiomycota</taxon>
        <taxon>Agaricomycotina</taxon>
        <taxon>Tremellomycetes</taxon>
        <taxon>Filobasidiales</taxon>
        <taxon>Filobasidiaceae</taxon>
        <taxon>Naganishia</taxon>
    </lineage>
</organism>
<protein>
    <submittedName>
        <fullName evidence="1">Uncharacterized protein</fullName>
    </submittedName>
</protein>